<evidence type="ECO:0000256" key="2">
    <source>
        <dbReference type="SAM" id="MobiDB-lite"/>
    </source>
</evidence>
<reference evidence="4" key="3">
    <citation type="submission" date="2023-01" db="EMBL/GenBank/DDBJ databases">
        <authorList>
            <person name="Patra A."/>
        </authorList>
    </citation>
    <scope>NUCLEOTIDE SEQUENCE</scope>
    <source>
        <strain evidence="4">Wonlab-2016</strain>
        <tissue evidence="4">Foot muscle</tissue>
    </source>
</reference>
<dbReference type="AlphaFoldDB" id="A0ABD0L911"/>
<evidence type="ECO:0000256" key="1">
    <source>
        <dbReference type="SAM" id="Coils"/>
    </source>
</evidence>
<feature type="region of interest" description="Disordered" evidence="2">
    <location>
        <begin position="1"/>
        <end position="21"/>
    </location>
</feature>
<feature type="region of interest" description="Disordered" evidence="2">
    <location>
        <begin position="321"/>
        <end position="377"/>
    </location>
</feature>
<organism evidence="4 5">
    <name type="scientific">Batillaria attramentaria</name>
    <dbReference type="NCBI Taxonomy" id="370345"/>
    <lineage>
        <taxon>Eukaryota</taxon>
        <taxon>Metazoa</taxon>
        <taxon>Spiralia</taxon>
        <taxon>Lophotrochozoa</taxon>
        <taxon>Mollusca</taxon>
        <taxon>Gastropoda</taxon>
        <taxon>Caenogastropoda</taxon>
        <taxon>Sorbeoconcha</taxon>
        <taxon>Cerithioidea</taxon>
        <taxon>Batillariidae</taxon>
        <taxon>Batillaria</taxon>
    </lineage>
</organism>
<evidence type="ECO:0000313" key="5">
    <source>
        <dbReference type="Proteomes" id="UP001519460"/>
    </source>
</evidence>
<evidence type="ECO:0008006" key="6">
    <source>
        <dbReference type="Google" id="ProtNLM"/>
    </source>
</evidence>
<feature type="coiled-coil region" evidence="1">
    <location>
        <begin position="106"/>
        <end position="147"/>
    </location>
</feature>
<evidence type="ECO:0000313" key="3">
    <source>
        <dbReference type="EMBL" id="KAK7489603.1"/>
    </source>
</evidence>
<reference evidence="4" key="1">
    <citation type="submission" date="2020-09" db="EMBL/GenBank/DDBJ databases">
        <authorList>
            <person name="Won Y."/>
        </authorList>
    </citation>
    <scope>NUCLEOTIDE SEQUENCE</scope>
    <source>
        <strain evidence="4">Wonlab-2016</strain>
        <tissue evidence="4">Foot muscle</tissue>
    </source>
</reference>
<comment type="caution">
    <text evidence="4">The sequence shown here is derived from an EMBL/GenBank/DDBJ whole genome shotgun (WGS) entry which is preliminary data.</text>
</comment>
<reference evidence="4 5" key="2">
    <citation type="journal article" date="2023" name="Sci. Data">
        <title>Genome assembly of the Korean intertidal mud-creeper Batillaria attramentaria.</title>
        <authorList>
            <person name="Patra A.K."/>
            <person name="Ho P.T."/>
            <person name="Jun S."/>
            <person name="Lee S.J."/>
            <person name="Kim Y."/>
            <person name="Won Y.J."/>
        </authorList>
    </citation>
    <scope>NUCLEOTIDE SEQUENCE [LARGE SCALE GENOMIC DNA]</scope>
    <source>
        <strain evidence="4">Wonlab-2016</strain>
    </source>
</reference>
<protein>
    <recommendedName>
        <fullName evidence="6">Transposase</fullName>
    </recommendedName>
</protein>
<dbReference type="PANTHER" id="PTHR11505">
    <property type="entry name" value="L1 TRANSPOSABLE ELEMENT-RELATED"/>
    <property type="match status" value="1"/>
</dbReference>
<feature type="compositionally biased region" description="Polar residues" evidence="2">
    <location>
        <begin position="321"/>
        <end position="331"/>
    </location>
</feature>
<proteinExistence type="predicted"/>
<evidence type="ECO:0000313" key="4">
    <source>
        <dbReference type="EMBL" id="KAK7495796.1"/>
    </source>
</evidence>
<sequence length="377" mass="42623">MVRAGSSKRKKGQSSDSSQDFCTDRSVLLCVSSDKKKKCVRRDGSKAKENKQLRTGAASIRAHFAVVDKNTESTTMDRSVSDQSSQNPQVSAADLMEKMCHLSGQLSQLNKSVEEMRGEIFCLRKENDELKKDLEHFRKREEKLREIVFEAKQQAAVAERRSNDLEQYTRRNNIRIYGMSETDQESAVDCEKKVLRMFKDKLGLADIKPEHIEACHRVGQKGKPRQRATQQQSDQDRPRSVIVRFVSRKTAEAVLYHKKKLKNTAYVVVEDLTSANFYRLRKCKEHPDITSAWTRRGSVFVKTSNNKIVQIDTLEDLDTLSVSSPATSTPHSGRRLRGFGRGRGSLLNSRSDDRRPGHSADDDTSNMELGAVGGVNL</sequence>
<feature type="region of interest" description="Disordered" evidence="2">
    <location>
        <begin position="217"/>
        <end position="239"/>
    </location>
</feature>
<name>A0ABD0L911_9CAEN</name>
<keyword evidence="1" id="KW-0175">Coiled coil</keyword>
<feature type="compositionally biased region" description="Basic residues" evidence="2">
    <location>
        <begin position="1"/>
        <end position="12"/>
    </location>
</feature>
<dbReference type="EMBL" id="JACVVK020000072">
    <property type="protein sequence ID" value="KAK7495796.1"/>
    <property type="molecule type" value="Genomic_DNA"/>
</dbReference>
<dbReference type="Proteomes" id="UP001519460">
    <property type="component" value="Unassembled WGS sequence"/>
</dbReference>
<gene>
    <name evidence="4" type="ORF">BaRGS_00013016</name>
    <name evidence="3" type="ORF">BaRGS_00019237</name>
</gene>
<accession>A0ABD0L911</accession>
<feature type="compositionally biased region" description="Basic and acidic residues" evidence="2">
    <location>
        <begin position="350"/>
        <end position="361"/>
    </location>
</feature>
<keyword evidence="5" id="KW-1185">Reference proteome</keyword>
<dbReference type="InterPro" id="IPR004244">
    <property type="entry name" value="Transposase_22"/>
</dbReference>
<dbReference type="Gene3D" id="3.30.70.1820">
    <property type="entry name" value="L1 transposable element, RRM domain"/>
    <property type="match status" value="1"/>
</dbReference>
<dbReference type="EMBL" id="JACVVK020000136">
    <property type="protein sequence ID" value="KAK7489603.1"/>
    <property type="molecule type" value="Genomic_DNA"/>
</dbReference>